<proteinExistence type="predicted"/>
<dbReference type="Proteomes" id="UP000256941">
    <property type="component" value="Unassembled WGS sequence"/>
</dbReference>
<accession>A0A3D9XU80</accession>
<dbReference type="AlphaFoldDB" id="A0A3D9XU80"/>
<comment type="caution">
    <text evidence="1">The sequence shown here is derived from an EMBL/GenBank/DDBJ whole genome shotgun (WGS) entry which is preliminary data.</text>
</comment>
<gene>
    <name evidence="1" type="ORF">BDD41_0219</name>
</gene>
<organism evidence="1 2">
    <name type="scientific">Paracoccus versutus</name>
    <name type="common">Thiobacillus versutus</name>
    <dbReference type="NCBI Taxonomy" id="34007"/>
    <lineage>
        <taxon>Bacteria</taxon>
        <taxon>Pseudomonadati</taxon>
        <taxon>Pseudomonadota</taxon>
        <taxon>Alphaproteobacteria</taxon>
        <taxon>Rhodobacterales</taxon>
        <taxon>Paracoccaceae</taxon>
        <taxon>Paracoccus</taxon>
    </lineage>
</organism>
<dbReference type="EMBL" id="QTUJ01000001">
    <property type="protein sequence ID" value="REF71762.1"/>
    <property type="molecule type" value="Genomic_DNA"/>
</dbReference>
<evidence type="ECO:0000313" key="1">
    <source>
        <dbReference type="EMBL" id="REF71762.1"/>
    </source>
</evidence>
<protein>
    <submittedName>
        <fullName evidence="1">Uncharacterized protein</fullName>
    </submittedName>
</protein>
<name>A0A3D9XU80_PARVE</name>
<evidence type="ECO:0000313" key="2">
    <source>
        <dbReference type="Proteomes" id="UP000256941"/>
    </source>
</evidence>
<sequence length="159" mass="17312">MLVNGKATHAAGMHYTPGDNGCLSFLQVPGIGVGSRSFSGSVADWCEQGFSICESYLIEAQTLSIEGDPSGFVAMAEAQFDDELADEVLLHANALLRGMAFRRLGGRLQLVETGDEPLGLNWTAIANLWCAMETTKGDMRLPRLEPQFEKRMRAAMRLS</sequence>
<reference evidence="1 2" key="1">
    <citation type="submission" date="2018-08" db="EMBL/GenBank/DDBJ databases">
        <title>Genomic Encyclopedia of Archaeal and Bacterial Type Strains, Phase II (KMG-II): from individual species to whole genera.</title>
        <authorList>
            <person name="Goeker M."/>
        </authorList>
    </citation>
    <scope>NUCLEOTIDE SEQUENCE [LARGE SCALE GENOMIC DNA]</scope>
    <source>
        <strain evidence="1 2">DSM 17099</strain>
    </source>
</reference>